<dbReference type="PROSITE" id="PS50041">
    <property type="entry name" value="C_TYPE_LECTIN_2"/>
    <property type="match status" value="1"/>
</dbReference>
<dbReference type="InterPro" id="IPR001304">
    <property type="entry name" value="C-type_lectin-like"/>
</dbReference>
<dbReference type="InterPro" id="IPR016187">
    <property type="entry name" value="CTDL_fold"/>
</dbReference>
<dbReference type="InterPro" id="IPR016186">
    <property type="entry name" value="C-type_lectin-like/link_sf"/>
</dbReference>
<dbReference type="InterPro" id="IPR050111">
    <property type="entry name" value="C-type_lectin/snaclec_domain"/>
</dbReference>
<dbReference type="OrthoDB" id="6132182at2759"/>
<dbReference type="Pfam" id="PF00059">
    <property type="entry name" value="Lectin_C"/>
    <property type="match status" value="1"/>
</dbReference>
<sequence>MPLFPILAILVTTAAAMPYPNSSLSRASVTTTPVYEGQCPHPFTAVEGEHCYFLSYGAIRQTWKNAQLFCRWIHPGSRLAEFETPEELNVATQFLTTDYLEGALTLDHNWPSVGPWIGAIEIGNTGLFAWASDMKTPILGTCTNWAASKPQGLSTPEDAVALQPPYFNWVDFQNDLELPFICEVKANPRPVVVPQNCPSGFTKLSTGCYNFITTSRSWDSSQSFCRSLARGSKLAEFETEEENYVVVYYMVRYKPCENGCSARRVESPRTPDPGWATLAIPEHCMGMQEAFLHYGPDPGLSTPVDSNVLRVDGPESSLEAPLGGSATRSPRLSCPGKDAMDSQSHRFAATMEHLVLGGSTLTDGTSQSLGFNTSGLKDPRRVGGESVEEEEMMMQTCYANEGDVGGQLFHP</sequence>
<organism evidence="1">
    <name type="scientific">Cyprideis torosa</name>
    <dbReference type="NCBI Taxonomy" id="163714"/>
    <lineage>
        <taxon>Eukaryota</taxon>
        <taxon>Metazoa</taxon>
        <taxon>Ecdysozoa</taxon>
        <taxon>Arthropoda</taxon>
        <taxon>Crustacea</taxon>
        <taxon>Oligostraca</taxon>
        <taxon>Ostracoda</taxon>
        <taxon>Podocopa</taxon>
        <taxon>Podocopida</taxon>
        <taxon>Cytherocopina</taxon>
        <taxon>Cytheroidea</taxon>
        <taxon>Cytherideidae</taxon>
        <taxon>Cyprideis</taxon>
    </lineage>
</organism>
<gene>
    <name evidence="1" type="ORF">CTOB1V02_LOCUS11740</name>
</gene>
<dbReference type="AlphaFoldDB" id="A0A7R8WLD1"/>
<dbReference type="Gene3D" id="3.10.100.10">
    <property type="entry name" value="Mannose-Binding Protein A, subunit A"/>
    <property type="match status" value="2"/>
</dbReference>
<accession>A0A7R8WLD1</accession>
<dbReference type="CDD" id="cd00037">
    <property type="entry name" value="CLECT"/>
    <property type="match status" value="2"/>
</dbReference>
<name>A0A7R8WLD1_9CRUS</name>
<proteinExistence type="predicted"/>
<evidence type="ECO:0000313" key="1">
    <source>
        <dbReference type="EMBL" id="CAD7233922.1"/>
    </source>
</evidence>
<protein>
    <submittedName>
        <fullName evidence="1">Uncharacterized protein</fullName>
    </submittedName>
</protein>
<reference evidence="1" key="1">
    <citation type="submission" date="2020-11" db="EMBL/GenBank/DDBJ databases">
        <authorList>
            <person name="Tran Van P."/>
        </authorList>
    </citation>
    <scope>NUCLEOTIDE SEQUENCE</scope>
</reference>
<dbReference type="SMART" id="SM00034">
    <property type="entry name" value="CLECT"/>
    <property type="match status" value="2"/>
</dbReference>
<dbReference type="PANTHER" id="PTHR22803">
    <property type="entry name" value="MANNOSE, PHOSPHOLIPASE, LECTIN RECEPTOR RELATED"/>
    <property type="match status" value="1"/>
</dbReference>
<dbReference type="SUPFAM" id="SSF56436">
    <property type="entry name" value="C-type lectin-like"/>
    <property type="match status" value="2"/>
</dbReference>
<dbReference type="EMBL" id="OB667291">
    <property type="protein sequence ID" value="CAD7233922.1"/>
    <property type="molecule type" value="Genomic_DNA"/>
</dbReference>